<feature type="signal peptide" evidence="2">
    <location>
        <begin position="1"/>
        <end position="17"/>
    </location>
</feature>
<keyword evidence="4" id="KW-1185">Reference proteome</keyword>
<evidence type="ECO:0000313" key="3">
    <source>
        <dbReference type="EMBL" id="KYQ50763.1"/>
    </source>
</evidence>
<dbReference type="EMBL" id="KQ982776">
    <property type="protein sequence ID" value="KYQ50763.1"/>
    <property type="molecule type" value="Genomic_DNA"/>
</dbReference>
<dbReference type="Proteomes" id="UP000075809">
    <property type="component" value="Unassembled WGS sequence"/>
</dbReference>
<name>A0A151WSG9_9HYME</name>
<feature type="compositionally biased region" description="Basic and acidic residues" evidence="1">
    <location>
        <begin position="43"/>
        <end position="53"/>
    </location>
</feature>
<reference evidence="3 4" key="1">
    <citation type="submission" date="2015-09" db="EMBL/GenBank/DDBJ databases">
        <title>Trachymyrmex zeteki WGS genome.</title>
        <authorList>
            <person name="Nygaard S."/>
            <person name="Hu H."/>
            <person name="Boomsma J."/>
            <person name="Zhang G."/>
        </authorList>
    </citation>
    <scope>NUCLEOTIDE SEQUENCE [LARGE SCALE GENOMIC DNA]</scope>
    <source>
        <strain evidence="3">Tzet28-1</strain>
        <tissue evidence="3">Whole body</tissue>
    </source>
</reference>
<protein>
    <submittedName>
        <fullName evidence="3">Uncharacterized protein</fullName>
    </submittedName>
</protein>
<dbReference type="AlphaFoldDB" id="A0A151WSG9"/>
<keyword evidence="2" id="KW-0732">Signal</keyword>
<feature type="chain" id="PRO_5007591378" evidence="2">
    <location>
        <begin position="18"/>
        <end position="53"/>
    </location>
</feature>
<sequence>MAPTRIILLFAVASVSSELPVKSHRGSHGHSIPPEPRFNGVFNHDHNHEEIGN</sequence>
<evidence type="ECO:0000256" key="2">
    <source>
        <dbReference type="SAM" id="SignalP"/>
    </source>
</evidence>
<proteinExistence type="predicted"/>
<gene>
    <name evidence="3" type="ORF">ALC60_10159</name>
</gene>
<feature type="region of interest" description="Disordered" evidence="1">
    <location>
        <begin position="21"/>
        <end position="53"/>
    </location>
</feature>
<accession>A0A151WSG9</accession>
<evidence type="ECO:0000256" key="1">
    <source>
        <dbReference type="SAM" id="MobiDB-lite"/>
    </source>
</evidence>
<organism evidence="3 4">
    <name type="scientific">Mycetomoellerius zeteki</name>
    <dbReference type="NCBI Taxonomy" id="64791"/>
    <lineage>
        <taxon>Eukaryota</taxon>
        <taxon>Metazoa</taxon>
        <taxon>Ecdysozoa</taxon>
        <taxon>Arthropoda</taxon>
        <taxon>Hexapoda</taxon>
        <taxon>Insecta</taxon>
        <taxon>Pterygota</taxon>
        <taxon>Neoptera</taxon>
        <taxon>Endopterygota</taxon>
        <taxon>Hymenoptera</taxon>
        <taxon>Apocrita</taxon>
        <taxon>Aculeata</taxon>
        <taxon>Formicoidea</taxon>
        <taxon>Formicidae</taxon>
        <taxon>Myrmicinae</taxon>
        <taxon>Mycetomoellerius</taxon>
    </lineage>
</organism>
<evidence type="ECO:0000313" key="4">
    <source>
        <dbReference type="Proteomes" id="UP000075809"/>
    </source>
</evidence>